<feature type="domain" description="Glycosyltransferase 2-like" evidence="1">
    <location>
        <begin position="9"/>
        <end position="116"/>
    </location>
</feature>
<comment type="caution">
    <text evidence="2">The sequence shown here is derived from an EMBL/GenBank/DDBJ whole genome shotgun (WGS) entry which is preliminary data.</text>
</comment>
<dbReference type="GO" id="GO:0016758">
    <property type="term" value="F:hexosyltransferase activity"/>
    <property type="evidence" value="ECO:0007669"/>
    <property type="project" value="UniProtKB-ARBA"/>
</dbReference>
<evidence type="ECO:0000259" key="1">
    <source>
        <dbReference type="Pfam" id="PF00535"/>
    </source>
</evidence>
<protein>
    <recommendedName>
        <fullName evidence="1">Glycosyltransferase 2-like domain-containing protein</fullName>
    </recommendedName>
</protein>
<dbReference type="InterPro" id="IPR029044">
    <property type="entry name" value="Nucleotide-diphossugar_trans"/>
</dbReference>
<proteinExistence type="predicted"/>
<dbReference type="AlphaFoldDB" id="A0A0F9XKZ9"/>
<evidence type="ECO:0000313" key="2">
    <source>
        <dbReference type="EMBL" id="KKO00007.1"/>
    </source>
</evidence>
<name>A0A0F9XKZ9_9ZZZZ</name>
<dbReference type="Gene3D" id="3.90.550.10">
    <property type="entry name" value="Spore Coat Polysaccharide Biosynthesis Protein SpsA, Chain A"/>
    <property type="match status" value="1"/>
</dbReference>
<dbReference type="Pfam" id="PF00535">
    <property type="entry name" value="Glycos_transf_2"/>
    <property type="match status" value="1"/>
</dbReference>
<dbReference type="PANTHER" id="PTHR22916:SF3">
    <property type="entry name" value="UDP-GLCNAC:BETAGAL BETA-1,3-N-ACETYLGLUCOSAMINYLTRANSFERASE-LIKE PROTEIN 1"/>
    <property type="match status" value="1"/>
</dbReference>
<accession>A0A0F9XKZ9</accession>
<gene>
    <name evidence="2" type="ORF">LCGC14_0131180</name>
</gene>
<dbReference type="InterPro" id="IPR001173">
    <property type="entry name" value="Glyco_trans_2-like"/>
</dbReference>
<dbReference type="SUPFAM" id="SSF53448">
    <property type="entry name" value="Nucleotide-diphospho-sugar transferases"/>
    <property type="match status" value="1"/>
</dbReference>
<organism evidence="2">
    <name type="scientific">marine sediment metagenome</name>
    <dbReference type="NCBI Taxonomy" id="412755"/>
    <lineage>
        <taxon>unclassified sequences</taxon>
        <taxon>metagenomes</taxon>
        <taxon>ecological metagenomes</taxon>
    </lineage>
</organism>
<sequence length="323" mass="37298">MSISNPLISIIIPCHNYAHTLTETLNSLKSQTLSNWEAIIINDGSSDNTQEVIDTFTQADKRFIGINQEKKGVSAARNAGINVAKGAYLAFLDADDLFTYQKLEAHKKHFDSNSSIDISYSDCRYFHTSKPEELYLSFDLTNKNWMRKTNNSRENIITELVDRNLFVISSPMIKKSSLSENTKFSIDLKFYEDWLFWLDCAGEGLSFHYCDDQKCSTMIRVHEKSTVQNKEKMFSGIPLLRKEIEKTLTSTKIIEKTKKEQLKKRNKKHLKKWCRQKLNTSGINSQTIMEIISATDKLTAYSSIARHIIKKPNYFLKTFFKPK</sequence>
<dbReference type="EMBL" id="LAZR01000043">
    <property type="protein sequence ID" value="KKO00007.1"/>
    <property type="molecule type" value="Genomic_DNA"/>
</dbReference>
<dbReference type="PANTHER" id="PTHR22916">
    <property type="entry name" value="GLYCOSYLTRANSFERASE"/>
    <property type="match status" value="1"/>
</dbReference>
<reference evidence="2" key="1">
    <citation type="journal article" date="2015" name="Nature">
        <title>Complex archaea that bridge the gap between prokaryotes and eukaryotes.</title>
        <authorList>
            <person name="Spang A."/>
            <person name="Saw J.H."/>
            <person name="Jorgensen S.L."/>
            <person name="Zaremba-Niedzwiedzka K."/>
            <person name="Martijn J."/>
            <person name="Lind A.E."/>
            <person name="van Eijk R."/>
            <person name="Schleper C."/>
            <person name="Guy L."/>
            <person name="Ettema T.J."/>
        </authorList>
    </citation>
    <scope>NUCLEOTIDE SEQUENCE</scope>
</reference>
<dbReference type="CDD" id="cd00761">
    <property type="entry name" value="Glyco_tranf_GTA_type"/>
    <property type="match status" value="1"/>
</dbReference>